<dbReference type="Proteomes" id="UP000689195">
    <property type="component" value="Unassembled WGS sequence"/>
</dbReference>
<feature type="transmembrane region" description="Helical" evidence="2">
    <location>
        <begin position="79"/>
        <end position="101"/>
    </location>
</feature>
<dbReference type="AlphaFoldDB" id="A0A8S1YES6"/>
<keyword evidence="2" id="KW-1133">Transmembrane helix</keyword>
<dbReference type="InterPro" id="IPR003018">
    <property type="entry name" value="GAF"/>
</dbReference>
<evidence type="ECO:0000313" key="4">
    <source>
        <dbReference type="EMBL" id="CAD8210352.1"/>
    </source>
</evidence>
<feature type="transmembrane region" description="Helical" evidence="2">
    <location>
        <begin position="12"/>
        <end position="31"/>
    </location>
</feature>
<dbReference type="EMBL" id="CAJJDO010000159">
    <property type="protein sequence ID" value="CAD8210352.1"/>
    <property type="molecule type" value="Genomic_DNA"/>
</dbReference>
<reference evidence="4" key="1">
    <citation type="submission" date="2021-01" db="EMBL/GenBank/DDBJ databases">
        <authorList>
            <consortium name="Genoscope - CEA"/>
            <person name="William W."/>
        </authorList>
    </citation>
    <scope>NUCLEOTIDE SEQUENCE</scope>
</reference>
<feature type="transmembrane region" description="Helical" evidence="2">
    <location>
        <begin position="145"/>
        <end position="162"/>
    </location>
</feature>
<evidence type="ECO:0000256" key="2">
    <source>
        <dbReference type="SAM" id="Phobius"/>
    </source>
</evidence>
<sequence>MQEIEAKKQLKASEGAHFFYTLIFLSASGIIETQFIEQKCNQNLQLFVHLVFYGLIIWGTYILITLIPRYKNAAINLFFNFLDICFGIYIILLLIYGGRMYQTPNDCQIEAPVLFFFLEIFLLHLFHIFLRDFLNLNKFMMKTKMNFMMLDIIFIIQMNNTIQNIRRPVTSQNCRSIEKLDKKNSDKLPNLSEVMNLKLKQKSEKDIQELITNLVKKVQQQNSELALKEKQIQQYEFMIKSLQIAIEKRDCIISALRVEKQQIVEVVNPLKTIVKSDDSSVQQSFRGKKSLRTRTKDTNFDENLSAILDSDYALLSQYVKCYEELSHLTQIKTLVSNEEQFLVNIQKMELSNIVNIFDAIQLVLHEHKLLFKNVIKQNKLFESCLEMHDQIPLNDQLENLQSLLKDCLNCDKVQIYVLDNEQQELWTKMKDRVQRIQLSEDIIGACFQEKGIINVHNAYNDPRFKKDNEKGYKTNTILLCPILDKQQNSIGVIMAVNKMNGHFNNDDQLYITKTSELTSILLRNHQQSNESISIQNALRNVIYAQLQLIYMNDFETILFESENLLKNLFHTQKGLIYVVNNNRLLRVNEKKLLEISQLGVGIIGEAHKNKEFLCIQNAYNHKQFNSLSF</sequence>
<feature type="transmembrane region" description="Helical" evidence="2">
    <location>
        <begin position="46"/>
        <end position="67"/>
    </location>
</feature>
<evidence type="ECO:0000259" key="3">
    <source>
        <dbReference type="SMART" id="SM00065"/>
    </source>
</evidence>
<proteinExistence type="predicted"/>
<dbReference type="SMART" id="SM00065">
    <property type="entry name" value="GAF"/>
    <property type="match status" value="1"/>
</dbReference>
<keyword evidence="2" id="KW-0472">Membrane</keyword>
<keyword evidence="1" id="KW-0175">Coiled coil</keyword>
<protein>
    <recommendedName>
        <fullName evidence="3">GAF domain-containing protein</fullName>
    </recommendedName>
</protein>
<keyword evidence="2" id="KW-0812">Transmembrane</keyword>
<evidence type="ECO:0000256" key="1">
    <source>
        <dbReference type="SAM" id="Coils"/>
    </source>
</evidence>
<gene>
    <name evidence="4" type="ORF">PPENT_87.1.T1590016</name>
</gene>
<evidence type="ECO:0000313" key="5">
    <source>
        <dbReference type="Proteomes" id="UP000689195"/>
    </source>
</evidence>
<name>A0A8S1YES6_9CILI</name>
<comment type="caution">
    <text evidence="4">The sequence shown here is derived from an EMBL/GenBank/DDBJ whole genome shotgun (WGS) entry which is preliminary data.</text>
</comment>
<keyword evidence="5" id="KW-1185">Reference proteome</keyword>
<dbReference type="OrthoDB" id="430821at2759"/>
<feature type="domain" description="GAF" evidence="3">
    <location>
        <begin position="392"/>
        <end position="532"/>
    </location>
</feature>
<feature type="coiled-coil region" evidence="1">
    <location>
        <begin position="211"/>
        <end position="238"/>
    </location>
</feature>
<feature type="transmembrane region" description="Helical" evidence="2">
    <location>
        <begin position="113"/>
        <end position="133"/>
    </location>
</feature>
<accession>A0A8S1YES6</accession>
<organism evidence="4 5">
    <name type="scientific">Paramecium pentaurelia</name>
    <dbReference type="NCBI Taxonomy" id="43138"/>
    <lineage>
        <taxon>Eukaryota</taxon>
        <taxon>Sar</taxon>
        <taxon>Alveolata</taxon>
        <taxon>Ciliophora</taxon>
        <taxon>Intramacronucleata</taxon>
        <taxon>Oligohymenophorea</taxon>
        <taxon>Peniculida</taxon>
        <taxon>Parameciidae</taxon>
        <taxon>Paramecium</taxon>
    </lineage>
</organism>